<name>A0ABV9C4C0_9GAMM</name>
<comment type="caution">
    <text evidence="2">The sequence shown here is derived from an EMBL/GenBank/DDBJ whole genome shotgun (WGS) entry which is preliminary data.</text>
</comment>
<accession>A0ABV9C4C0</accession>
<evidence type="ECO:0000313" key="3">
    <source>
        <dbReference type="Proteomes" id="UP001595961"/>
    </source>
</evidence>
<proteinExistence type="predicted"/>
<sequence length="114" mass="11933">MNTSRFSTLAASSHKHIVARALILALGLVGTPLLAGQTVDPNGPSHAPSQRRPEPASHSDDQRIESGSRINGRLDWDVDYPSQLAPPERTSPRDAGAVVSLTAPACSAADECAP</sequence>
<evidence type="ECO:0000256" key="1">
    <source>
        <dbReference type="SAM" id="MobiDB-lite"/>
    </source>
</evidence>
<protein>
    <submittedName>
        <fullName evidence="2">Uncharacterized protein</fullName>
    </submittedName>
</protein>
<evidence type="ECO:0000313" key="2">
    <source>
        <dbReference type="EMBL" id="MFC4527788.1"/>
    </source>
</evidence>
<dbReference type="Proteomes" id="UP001595961">
    <property type="component" value="Unassembled WGS sequence"/>
</dbReference>
<organism evidence="2 3">
    <name type="scientific">Dyella halodurans</name>
    <dbReference type="NCBI Taxonomy" id="1920171"/>
    <lineage>
        <taxon>Bacteria</taxon>
        <taxon>Pseudomonadati</taxon>
        <taxon>Pseudomonadota</taxon>
        <taxon>Gammaproteobacteria</taxon>
        <taxon>Lysobacterales</taxon>
        <taxon>Rhodanobacteraceae</taxon>
        <taxon>Dyella</taxon>
    </lineage>
</organism>
<keyword evidence="3" id="KW-1185">Reference proteome</keyword>
<gene>
    <name evidence="2" type="ORF">ACFO5W_14185</name>
</gene>
<dbReference type="EMBL" id="JBHSGA010000017">
    <property type="protein sequence ID" value="MFC4527788.1"/>
    <property type="molecule type" value="Genomic_DNA"/>
</dbReference>
<feature type="compositionally biased region" description="Basic and acidic residues" evidence="1">
    <location>
        <begin position="51"/>
        <end position="76"/>
    </location>
</feature>
<dbReference type="RefSeq" id="WP_266151770.1">
    <property type="nucleotide sequence ID" value="NZ_CP064028.1"/>
</dbReference>
<feature type="region of interest" description="Disordered" evidence="1">
    <location>
        <begin position="34"/>
        <end position="96"/>
    </location>
</feature>
<reference evidence="3" key="1">
    <citation type="journal article" date="2019" name="Int. J. Syst. Evol. Microbiol.">
        <title>The Global Catalogue of Microorganisms (GCM) 10K type strain sequencing project: providing services to taxonomists for standard genome sequencing and annotation.</title>
        <authorList>
            <consortium name="The Broad Institute Genomics Platform"/>
            <consortium name="The Broad Institute Genome Sequencing Center for Infectious Disease"/>
            <person name="Wu L."/>
            <person name="Ma J."/>
        </authorList>
    </citation>
    <scope>NUCLEOTIDE SEQUENCE [LARGE SCALE GENOMIC DNA]</scope>
    <source>
        <strain evidence="3">CCM 4481</strain>
    </source>
</reference>